<comment type="caution">
    <text evidence="1">The sequence shown here is derived from an EMBL/GenBank/DDBJ whole genome shotgun (WGS) entry which is preliminary data.</text>
</comment>
<evidence type="ECO:0000313" key="2">
    <source>
        <dbReference type="Proteomes" id="UP001314170"/>
    </source>
</evidence>
<dbReference type="AlphaFoldDB" id="A0AAV1RE39"/>
<sequence length="136" mass="15619">MVNPGGAPERYEILSSCWPKLRISENLFDIVDLSPSLKQKPHLAIVLKPSPTETTFNPYNRNTRPHLIDFPNWRSAEKRQLEVKLEINPREYANAFSHTYTLKRMVMGLKQGPWLGSDEEGMLLYEQNGDTMASTN</sequence>
<organism evidence="1 2">
    <name type="scientific">Dovyalis caffra</name>
    <dbReference type="NCBI Taxonomy" id="77055"/>
    <lineage>
        <taxon>Eukaryota</taxon>
        <taxon>Viridiplantae</taxon>
        <taxon>Streptophyta</taxon>
        <taxon>Embryophyta</taxon>
        <taxon>Tracheophyta</taxon>
        <taxon>Spermatophyta</taxon>
        <taxon>Magnoliopsida</taxon>
        <taxon>eudicotyledons</taxon>
        <taxon>Gunneridae</taxon>
        <taxon>Pentapetalae</taxon>
        <taxon>rosids</taxon>
        <taxon>fabids</taxon>
        <taxon>Malpighiales</taxon>
        <taxon>Salicaceae</taxon>
        <taxon>Flacourtieae</taxon>
        <taxon>Dovyalis</taxon>
    </lineage>
</organism>
<dbReference type="Proteomes" id="UP001314170">
    <property type="component" value="Unassembled WGS sequence"/>
</dbReference>
<reference evidence="1 2" key="1">
    <citation type="submission" date="2024-01" db="EMBL/GenBank/DDBJ databases">
        <authorList>
            <person name="Waweru B."/>
        </authorList>
    </citation>
    <scope>NUCLEOTIDE SEQUENCE [LARGE SCALE GENOMIC DNA]</scope>
</reference>
<proteinExistence type="predicted"/>
<protein>
    <submittedName>
        <fullName evidence="1">Uncharacterized protein</fullName>
    </submittedName>
</protein>
<accession>A0AAV1RE39</accession>
<keyword evidence="2" id="KW-1185">Reference proteome</keyword>
<dbReference type="EMBL" id="CAWUPB010000950">
    <property type="protein sequence ID" value="CAK7334649.1"/>
    <property type="molecule type" value="Genomic_DNA"/>
</dbReference>
<name>A0AAV1RE39_9ROSI</name>
<evidence type="ECO:0000313" key="1">
    <source>
        <dbReference type="EMBL" id="CAK7334649.1"/>
    </source>
</evidence>
<gene>
    <name evidence="1" type="ORF">DCAF_LOCUS10029</name>
</gene>